<reference evidence="2 3" key="1">
    <citation type="journal article" date="2006" name="Science">
        <title>Phytophthora genome sequences uncover evolutionary origins and mechanisms of pathogenesis.</title>
        <authorList>
            <person name="Tyler B.M."/>
            <person name="Tripathy S."/>
            <person name="Zhang X."/>
            <person name="Dehal P."/>
            <person name="Jiang R.H."/>
            <person name="Aerts A."/>
            <person name="Arredondo F.D."/>
            <person name="Baxter L."/>
            <person name="Bensasson D."/>
            <person name="Beynon J.L."/>
            <person name="Chapman J."/>
            <person name="Damasceno C.M."/>
            <person name="Dorrance A.E."/>
            <person name="Dou D."/>
            <person name="Dickerman A.W."/>
            <person name="Dubchak I.L."/>
            <person name="Garbelotto M."/>
            <person name="Gijzen M."/>
            <person name="Gordon S.G."/>
            <person name="Govers F."/>
            <person name="Grunwald N.J."/>
            <person name="Huang W."/>
            <person name="Ivors K.L."/>
            <person name="Jones R.W."/>
            <person name="Kamoun S."/>
            <person name="Krampis K."/>
            <person name="Lamour K.H."/>
            <person name="Lee M.K."/>
            <person name="McDonald W.H."/>
            <person name="Medina M."/>
            <person name="Meijer H.J."/>
            <person name="Nordberg E.K."/>
            <person name="Maclean D.J."/>
            <person name="Ospina-Giraldo M.D."/>
            <person name="Morris P.F."/>
            <person name="Phuntumart V."/>
            <person name="Putnam N.H."/>
            <person name="Rash S."/>
            <person name="Rose J.K."/>
            <person name="Sakihama Y."/>
            <person name="Salamov A.A."/>
            <person name="Savidor A."/>
            <person name="Scheuring C.F."/>
            <person name="Smith B.M."/>
            <person name="Sobral B.W."/>
            <person name="Terry A."/>
            <person name="Torto-Alalibo T.A."/>
            <person name="Win J."/>
            <person name="Xu Z."/>
            <person name="Zhang H."/>
            <person name="Grigoriev I.V."/>
            <person name="Rokhsar D.S."/>
            <person name="Boore J.L."/>
        </authorList>
    </citation>
    <scope>NUCLEOTIDE SEQUENCE [LARGE SCALE GENOMIC DNA]</scope>
    <source>
        <strain evidence="2 3">P6497</strain>
    </source>
</reference>
<accession>G5AGF9</accession>
<name>G5AGF9_PHYSP</name>
<keyword evidence="3" id="KW-1185">Reference proteome</keyword>
<dbReference type="RefSeq" id="XP_009538930.1">
    <property type="nucleotide sequence ID" value="XM_009540635.1"/>
</dbReference>
<feature type="transmembrane region" description="Helical" evidence="1">
    <location>
        <begin position="12"/>
        <end position="37"/>
    </location>
</feature>
<feature type="non-terminal residue" evidence="2">
    <location>
        <position position="124"/>
    </location>
</feature>
<sequence>RSRLETLSMVEYFLLVEYVKCIIPAMYGIFQVVLAQLPNAVYYPSLASATPLDFSRSHANMAVFVAVKIFFLTAFMVLLYRRLRFSVLHQLAFVLETAADDIQAKLAMFIPYCFFFFLAHNGTL</sequence>
<feature type="non-terminal residue" evidence="2">
    <location>
        <position position="1"/>
    </location>
</feature>
<dbReference type="GeneID" id="20650393"/>
<keyword evidence="1" id="KW-1133">Transmembrane helix</keyword>
<dbReference type="InParanoid" id="G5AGF9"/>
<evidence type="ECO:0000313" key="3">
    <source>
        <dbReference type="Proteomes" id="UP000002640"/>
    </source>
</evidence>
<dbReference type="AlphaFoldDB" id="G5AGF9"/>
<proteinExistence type="predicted"/>
<protein>
    <submittedName>
        <fullName evidence="2">Uncharacterized protein</fullName>
    </submittedName>
</protein>
<dbReference type="KEGG" id="psoj:PHYSODRAFT_372887"/>
<dbReference type="EMBL" id="JH159166">
    <property type="protein sequence ID" value="EGZ05399.1"/>
    <property type="molecule type" value="Genomic_DNA"/>
</dbReference>
<organism evidence="2 3">
    <name type="scientific">Phytophthora sojae (strain P6497)</name>
    <name type="common">Soybean stem and root rot agent</name>
    <name type="synonym">Phytophthora megasperma f. sp. glycines</name>
    <dbReference type="NCBI Taxonomy" id="1094619"/>
    <lineage>
        <taxon>Eukaryota</taxon>
        <taxon>Sar</taxon>
        <taxon>Stramenopiles</taxon>
        <taxon>Oomycota</taxon>
        <taxon>Peronosporomycetes</taxon>
        <taxon>Peronosporales</taxon>
        <taxon>Peronosporaceae</taxon>
        <taxon>Phytophthora</taxon>
    </lineage>
</organism>
<evidence type="ECO:0000313" key="2">
    <source>
        <dbReference type="EMBL" id="EGZ05399.1"/>
    </source>
</evidence>
<gene>
    <name evidence="2" type="ORF">PHYSODRAFT_372887</name>
</gene>
<evidence type="ECO:0000256" key="1">
    <source>
        <dbReference type="SAM" id="Phobius"/>
    </source>
</evidence>
<feature type="transmembrane region" description="Helical" evidence="1">
    <location>
        <begin position="57"/>
        <end position="80"/>
    </location>
</feature>
<keyword evidence="1" id="KW-0812">Transmembrane</keyword>
<dbReference type="Proteomes" id="UP000002640">
    <property type="component" value="Unassembled WGS sequence"/>
</dbReference>
<keyword evidence="1" id="KW-0472">Membrane</keyword>